<evidence type="ECO:0000256" key="11">
    <source>
        <dbReference type="ARBA" id="ARBA00029811"/>
    </source>
</evidence>
<dbReference type="CDD" id="cd09603">
    <property type="entry name" value="M1_APN_like"/>
    <property type="match status" value="1"/>
</dbReference>
<sequence length="475" mass="52391">MKPRRLARTAAAALILPLAIGSGYAVAVDDRVTPESGASGVGDSYWPLDGNGGIDVAAYKIKNRYNIKTFALRGRTTLELTATADLSRFNLDFLLPVKKVTVDGVRARFQQRRKHELAISPRTALATGTTYTVKVTYAGNPKHKRYAGEKNWLANTREAVSMNQPHMAPWWFPANDHPIDKATFDIRTTVAKGREVVANGTLVSRSRTKRGTSWRWRADEPMAPYLAFFAAGDFTIERGTSDGLPWVNAVSQQLPRGEQKASLKLLGRTPGVVKSLSADLGPYPFSVTGGLTTGLPVYFALENQTRPTYPSVGSRATSLVVHEIAHQWFGDDVAVARWRDIWLNEGAATFMEWRYAEQHGGRPAAQTMRELYDGLGAADRFWRLSIADPGADNIFDEAVYDRGGMTMQALRARIGEEDFWSLIRTWLEQKSGGNATSEEFEALAEQVSGEDLGGFFTAWLRARTKPDATVENGLG</sequence>
<evidence type="ECO:0000259" key="15">
    <source>
        <dbReference type="Pfam" id="PF17900"/>
    </source>
</evidence>
<organism evidence="16">
    <name type="scientific">uncultured Nocardioides sp</name>
    <dbReference type="NCBI Taxonomy" id="198441"/>
    <lineage>
        <taxon>Bacteria</taxon>
        <taxon>Bacillati</taxon>
        <taxon>Actinomycetota</taxon>
        <taxon>Actinomycetes</taxon>
        <taxon>Propionibacteriales</taxon>
        <taxon>Nocardioidaceae</taxon>
        <taxon>Nocardioides</taxon>
        <taxon>environmental samples</taxon>
    </lineage>
</organism>
<accession>A0A6J4MVZ1</accession>
<evidence type="ECO:0000256" key="6">
    <source>
        <dbReference type="ARBA" id="ARBA00022670"/>
    </source>
</evidence>
<evidence type="ECO:0000256" key="4">
    <source>
        <dbReference type="ARBA" id="ARBA00012564"/>
    </source>
</evidence>
<evidence type="ECO:0000256" key="5">
    <source>
        <dbReference type="ARBA" id="ARBA00015611"/>
    </source>
</evidence>
<comment type="similarity">
    <text evidence="3">Belongs to the peptidase M1 family.</text>
</comment>
<dbReference type="InterPro" id="IPR050344">
    <property type="entry name" value="Peptidase_M1_aminopeptidases"/>
</dbReference>
<comment type="cofactor">
    <cofactor evidence="2">
        <name>Zn(2+)</name>
        <dbReference type="ChEBI" id="CHEBI:29105"/>
    </cofactor>
</comment>
<dbReference type="PANTHER" id="PTHR11533">
    <property type="entry name" value="PROTEASE M1 ZINC METALLOPROTEASE"/>
    <property type="match status" value="1"/>
</dbReference>
<dbReference type="GO" id="GO:0008237">
    <property type="term" value="F:metallopeptidase activity"/>
    <property type="evidence" value="ECO:0007669"/>
    <property type="project" value="UniProtKB-KW"/>
</dbReference>
<feature type="chain" id="PRO_5027061164" description="Aminopeptidase N" evidence="13">
    <location>
        <begin position="28"/>
        <end position="475"/>
    </location>
</feature>
<dbReference type="Pfam" id="PF01433">
    <property type="entry name" value="Peptidase_M1"/>
    <property type="match status" value="1"/>
</dbReference>
<protein>
    <recommendedName>
        <fullName evidence="5">Aminopeptidase N</fullName>
        <ecNumber evidence="4">3.4.11.2</ecNumber>
    </recommendedName>
    <alternativeName>
        <fullName evidence="11">Alanine aminopeptidase</fullName>
    </alternativeName>
    <alternativeName>
        <fullName evidence="12">Lysyl aminopeptidase</fullName>
    </alternativeName>
</protein>
<dbReference type="GO" id="GO:0006508">
    <property type="term" value="P:proteolysis"/>
    <property type="evidence" value="ECO:0007669"/>
    <property type="project" value="UniProtKB-KW"/>
</dbReference>
<keyword evidence="7" id="KW-0479">Metal-binding</keyword>
<keyword evidence="8" id="KW-0378">Hydrolase</keyword>
<dbReference type="Gene3D" id="2.60.40.1730">
    <property type="entry name" value="tricorn interacting facor f3 domain"/>
    <property type="match status" value="1"/>
</dbReference>
<evidence type="ECO:0000256" key="8">
    <source>
        <dbReference type="ARBA" id="ARBA00022801"/>
    </source>
</evidence>
<dbReference type="InterPro" id="IPR045357">
    <property type="entry name" value="Aminopeptidase_N-like_N"/>
</dbReference>
<evidence type="ECO:0000256" key="1">
    <source>
        <dbReference type="ARBA" id="ARBA00000098"/>
    </source>
</evidence>
<keyword evidence="9" id="KW-0862">Zinc</keyword>
<dbReference type="InterPro" id="IPR042097">
    <property type="entry name" value="Aminopeptidase_N-like_N_sf"/>
</dbReference>
<keyword evidence="6" id="KW-0645">Protease</keyword>
<feature type="domain" description="Aminopeptidase N-like N-terminal" evidence="15">
    <location>
        <begin position="59"/>
        <end position="226"/>
    </location>
</feature>
<dbReference type="Pfam" id="PF17900">
    <property type="entry name" value="Peptidase_M1_N"/>
    <property type="match status" value="1"/>
</dbReference>
<evidence type="ECO:0000256" key="3">
    <source>
        <dbReference type="ARBA" id="ARBA00010136"/>
    </source>
</evidence>
<dbReference type="InterPro" id="IPR001930">
    <property type="entry name" value="Peptidase_M1"/>
</dbReference>
<dbReference type="SUPFAM" id="SSF63737">
    <property type="entry name" value="Leukotriene A4 hydrolase N-terminal domain"/>
    <property type="match status" value="1"/>
</dbReference>
<dbReference type="PRINTS" id="PR00756">
    <property type="entry name" value="ALADIPTASE"/>
</dbReference>
<dbReference type="Gene3D" id="1.10.390.10">
    <property type="entry name" value="Neutral Protease Domain 2"/>
    <property type="match status" value="1"/>
</dbReference>
<dbReference type="EC" id="3.4.11.2" evidence="4"/>
<evidence type="ECO:0000256" key="9">
    <source>
        <dbReference type="ARBA" id="ARBA00022833"/>
    </source>
</evidence>
<evidence type="ECO:0000313" key="16">
    <source>
        <dbReference type="EMBL" id="CAA9370374.1"/>
    </source>
</evidence>
<evidence type="ECO:0000256" key="7">
    <source>
        <dbReference type="ARBA" id="ARBA00022723"/>
    </source>
</evidence>
<name>A0A6J4MVZ1_9ACTN</name>
<feature type="domain" description="Peptidase M1 membrane alanine aminopeptidase" evidence="14">
    <location>
        <begin position="311"/>
        <end position="459"/>
    </location>
</feature>
<evidence type="ECO:0000256" key="12">
    <source>
        <dbReference type="ARBA" id="ARBA00031533"/>
    </source>
</evidence>
<evidence type="ECO:0000256" key="10">
    <source>
        <dbReference type="ARBA" id="ARBA00023049"/>
    </source>
</evidence>
<proteinExistence type="inferred from homology"/>
<reference evidence="16" key="1">
    <citation type="submission" date="2020-02" db="EMBL/GenBank/DDBJ databases">
        <authorList>
            <person name="Meier V. D."/>
        </authorList>
    </citation>
    <scope>NUCLEOTIDE SEQUENCE</scope>
    <source>
        <strain evidence="16">AVDCRST_MAG60</strain>
    </source>
</reference>
<gene>
    <name evidence="16" type="ORF">AVDCRST_MAG60-6</name>
</gene>
<dbReference type="EMBL" id="CADCUN010000001">
    <property type="protein sequence ID" value="CAA9370374.1"/>
    <property type="molecule type" value="Genomic_DNA"/>
</dbReference>
<dbReference type="SUPFAM" id="SSF55486">
    <property type="entry name" value="Metalloproteases ('zincins'), catalytic domain"/>
    <property type="match status" value="1"/>
</dbReference>
<evidence type="ECO:0000256" key="2">
    <source>
        <dbReference type="ARBA" id="ARBA00001947"/>
    </source>
</evidence>
<evidence type="ECO:0000256" key="13">
    <source>
        <dbReference type="SAM" id="SignalP"/>
    </source>
</evidence>
<dbReference type="GO" id="GO:0016285">
    <property type="term" value="F:alanyl aminopeptidase activity"/>
    <property type="evidence" value="ECO:0007669"/>
    <property type="project" value="UniProtKB-EC"/>
</dbReference>
<dbReference type="GO" id="GO:0008270">
    <property type="term" value="F:zinc ion binding"/>
    <property type="evidence" value="ECO:0007669"/>
    <property type="project" value="InterPro"/>
</dbReference>
<feature type="signal peptide" evidence="13">
    <location>
        <begin position="1"/>
        <end position="27"/>
    </location>
</feature>
<dbReference type="InterPro" id="IPR027268">
    <property type="entry name" value="Peptidase_M4/M1_CTD_sf"/>
</dbReference>
<keyword evidence="10" id="KW-0482">Metalloprotease</keyword>
<comment type="catalytic activity">
    <reaction evidence="1">
        <text>Release of an N-terminal amino acid, Xaa-|-Yaa- from a peptide, amide or arylamide. Xaa is preferably Ala, but may be most amino acids including Pro (slow action). When a terminal hydrophobic residue is followed by a prolyl residue, the two may be released as an intact Xaa-Pro dipeptide.</text>
        <dbReference type="EC" id="3.4.11.2"/>
    </reaction>
</comment>
<dbReference type="AlphaFoldDB" id="A0A6J4MVZ1"/>
<dbReference type="InterPro" id="IPR014782">
    <property type="entry name" value="Peptidase_M1_dom"/>
</dbReference>
<keyword evidence="13" id="KW-0732">Signal</keyword>
<evidence type="ECO:0000259" key="14">
    <source>
        <dbReference type="Pfam" id="PF01433"/>
    </source>
</evidence>